<dbReference type="OrthoDB" id="1625833at2759"/>
<evidence type="ECO:0000256" key="5">
    <source>
        <dbReference type="SAM" id="MobiDB-lite"/>
    </source>
</evidence>
<keyword evidence="4" id="KW-0539">Nucleus</keyword>
<feature type="region of interest" description="Disordered" evidence="5">
    <location>
        <begin position="143"/>
        <end position="224"/>
    </location>
</feature>
<evidence type="ECO:0000313" key="7">
    <source>
        <dbReference type="EMBL" id="KVI06576.1"/>
    </source>
</evidence>
<dbReference type="AlphaFoldDB" id="A0A103YCK6"/>
<dbReference type="Gene3D" id="2.170.150.80">
    <property type="entry name" value="NAC domain"/>
    <property type="match status" value="1"/>
</dbReference>
<dbReference type="PANTHER" id="PTHR31719:SF130">
    <property type="entry name" value="NAC DOMAIN-CONTAINING PROTEIN 18"/>
    <property type="match status" value="1"/>
</dbReference>
<dbReference type="STRING" id="59895.A0A103YCK6"/>
<organism evidence="7 8">
    <name type="scientific">Cynara cardunculus var. scolymus</name>
    <name type="common">Globe artichoke</name>
    <name type="synonym">Cynara scolymus</name>
    <dbReference type="NCBI Taxonomy" id="59895"/>
    <lineage>
        <taxon>Eukaryota</taxon>
        <taxon>Viridiplantae</taxon>
        <taxon>Streptophyta</taxon>
        <taxon>Embryophyta</taxon>
        <taxon>Tracheophyta</taxon>
        <taxon>Spermatophyta</taxon>
        <taxon>Magnoliopsida</taxon>
        <taxon>eudicotyledons</taxon>
        <taxon>Gunneridae</taxon>
        <taxon>Pentapetalae</taxon>
        <taxon>asterids</taxon>
        <taxon>campanulids</taxon>
        <taxon>Asterales</taxon>
        <taxon>Asteraceae</taxon>
        <taxon>Carduoideae</taxon>
        <taxon>Cardueae</taxon>
        <taxon>Carduinae</taxon>
        <taxon>Cynara</taxon>
    </lineage>
</organism>
<dbReference type="SUPFAM" id="SSF101941">
    <property type="entry name" value="NAC domain"/>
    <property type="match status" value="1"/>
</dbReference>
<dbReference type="OMA" id="SDCMVIS"/>
<dbReference type="GO" id="GO:0006355">
    <property type="term" value="P:regulation of DNA-templated transcription"/>
    <property type="evidence" value="ECO:0007669"/>
    <property type="project" value="InterPro"/>
</dbReference>
<dbReference type="Proteomes" id="UP000243975">
    <property type="component" value="Unassembled WGS sequence"/>
</dbReference>
<comment type="caution">
    <text evidence="7">The sequence shown here is derived from an EMBL/GenBank/DDBJ whole genome shotgun (WGS) entry which is preliminary data.</text>
</comment>
<dbReference type="PROSITE" id="PS51005">
    <property type="entry name" value="NAC"/>
    <property type="match status" value="1"/>
</dbReference>
<dbReference type="InterPro" id="IPR036093">
    <property type="entry name" value="NAC_dom_sf"/>
</dbReference>
<protein>
    <submittedName>
        <fullName evidence="7">No apical meristem (NAM) protein</fullName>
    </submittedName>
</protein>
<accession>A0A103YCK6</accession>
<reference evidence="7 8" key="1">
    <citation type="journal article" date="2016" name="Sci. Rep.">
        <title>The genome sequence of the outbreeding globe artichoke constructed de novo incorporating a phase-aware low-pass sequencing strategy of F1 progeny.</title>
        <authorList>
            <person name="Scaglione D."/>
            <person name="Reyes-Chin-Wo S."/>
            <person name="Acquadro A."/>
            <person name="Froenicke L."/>
            <person name="Portis E."/>
            <person name="Beitel C."/>
            <person name="Tirone M."/>
            <person name="Mauro R."/>
            <person name="Lo Monaco A."/>
            <person name="Mauromicale G."/>
            <person name="Faccioli P."/>
            <person name="Cattivelli L."/>
            <person name="Rieseberg L."/>
            <person name="Michelmore R."/>
            <person name="Lanteri S."/>
        </authorList>
    </citation>
    <scope>NUCLEOTIDE SEQUENCE [LARGE SCALE GENOMIC DNA]</scope>
    <source>
        <strain evidence="7">2C</strain>
    </source>
</reference>
<feature type="domain" description="NAC" evidence="6">
    <location>
        <begin position="10"/>
        <end position="137"/>
    </location>
</feature>
<keyword evidence="1" id="KW-0805">Transcription regulation</keyword>
<feature type="compositionally biased region" description="Polar residues" evidence="5">
    <location>
        <begin position="202"/>
        <end position="214"/>
    </location>
</feature>
<gene>
    <name evidence="7" type="ORF">Ccrd_015080</name>
</gene>
<keyword evidence="8" id="KW-1185">Reference proteome</keyword>
<dbReference type="Gramene" id="KVI06576">
    <property type="protein sequence ID" value="KVI06576"/>
    <property type="gene ID" value="Ccrd_015080"/>
</dbReference>
<evidence type="ECO:0000256" key="4">
    <source>
        <dbReference type="ARBA" id="ARBA00023242"/>
    </source>
</evidence>
<dbReference type="PANTHER" id="PTHR31719">
    <property type="entry name" value="NAC TRANSCRIPTION FACTOR 56"/>
    <property type="match status" value="1"/>
</dbReference>
<name>A0A103YCK6_CYNCS</name>
<feature type="compositionally biased region" description="Basic and acidic residues" evidence="5">
    <location>
        <begin position="143"/>
        <end position="158"/>
    </location>
</feature>
<keyword evidence="3" id="KW-0804">Transcription</keyword>
<feature type="compositionally biased region" description="Polar residues" evidence="5">
    <location>
        <begin position="319"/>
        <end position="331"/>
    </location>
</feature>
<evidence type="ECO:0000259" key="6">
    <source>
        <dbReference type="PROSITE" id="PS51005"/>
    </source>
</evidence>
<evidence type="ECO:0000313" key="8">
    <source>
        <dbReference type="Proteomes" id="UP000243975"/>
    </source>
</evidence>
<dbReference type="InterPro" id="IPR003441">
    <property type="entry name" value="NAC-dom"/>
</dbReference>
<keyword evidence="2" id="KW-0238">DNA-binding</keyword>
<proteinExistence type="predicted"/>
<dbReference type="Pfam" id="PF02365">
    <property type="entry name" value="NAM"/>
    <property type="match status" value="1"/>
</dbReference>
<dbReference type="EMBL" id="LEKV01001793">
    <property type="protein sequence ID" value="KVI06576.1"/>
    <property type="molecule type" value="Genomic_DNA"/>
</dbReference>
<evidence type="ECO:0000256" key="2">
    <source>
        <dbReference type="ARBA" id="ARBA00023125"/>
    </source>
</evidence>
<evidence type="ECO:0000256" key="3">
    <source>
        <dbReference type="ARBA" id="ARBA00023163"/>
    </source>
</evidence>
<sequence length="381" mass="41689">MCPPASVTAPAIELDNYWTDEVVCKSLVQFKSGCPLPLNVLPDVDPYECMPSNLPENMWYFCSGTKKDAEHGFWMSTGEACEIYSTSVFTGLRKTLQFYEGQAPNGQKTNWMMQEYTTTEKYSNKLDCRALCRVFLADDKRSSRRLSESELLEKRMDDGTGASAMANTSPDPPSAMADTSPDPPSAMADTSPDPPSAMADTSPDQPSGMGNNRSPDWPPENIPDREYVLMGDYLELDDLAASISHSSSSADSSCMTMTSEEFFDPVALMRELGDDIVHQEVQDSSVKLNLSAPTKLKEVIMDPTTLGFCDDGKECKPSITQASKTDDTPQNEPGDDRKESTSNGINTTAAAAASSSSEEKKDRGGGTKKRKVMKYLCFLAF</sequence>
<evidence type="ECO:0000256" key="1">
    <source>
        <dbReference type="ARBA" id="ARBA00023015"/>
    </source>
</evidence>
<feature type="region of interest" description="Disordered" evidence="5">
    <location>
        <begin position="319"/>
        <end position="368"/>
    </location>
</feature>
<dbReference type="GO" id="GO:0003677">
    <property type="term" value="F:DNA binding"/>
    <property type="evidence" value="ECO:0007669"/>
    <property type="project" value="UniProtKB-KW"/>
</dbReference>